<evidence type="ECO:0000256" key="1">
    <source>
        <dbReference type="ARBA" id="ARBA00004651"/>
    </source>
</evidence>
<dbReference type="SUPFAM" id="SSF103473">
    <property type="entry name" value="MFS general substrate transporter"/>
    <property type="match status" value="1"/>
</dbReference>
<keyword evidence="2" id="KW-0813">Transport</keyword>
<feature type="transmembrane region" description="Helical" evidence="6">
    <location>
        <begin position="108"/>
        <end position="126"/>
    </location>
</feature>
<keyword evidence="5 6" id="KW-0472">Membrane</keyword>
<dbReference type="RefSeq" id="WP_176941774.1">
    <property type="nucleotide sequence ID" value="NZ_JABZEC010000001.1"/>
</dbReference>
<feature type="transmembrane region" description="Helical" evidence="6">
    <location>
        <begin position="12"/>
        <end position="33"/>
    </location>
</feature>
<evidence type="ECO:0000256" key="2">
    <source>
        <dbReference type="ARBA" id="ARBA00022448"/>
    </source>
</evidence>
<feature type="transmembrane region" description="Helical" evidence="6">
    <location>
        <begin position="323"/>
        <end position="345"/>
    </location>
</feature>
<evidence type="ECO:0000313" key="8">
    <source>
        <dbReference type="EMBL" id="NVY95599.1"/>
    </source>
</evidence>
<gene>
    <name evidence="8" type="ORF">HU830_00040</name>
</gene>
<name>A0A850QY21_9LACO</name>
<feature type="transmembrane region" description="Helical" evidence="6">
    <location>
        <begin position="299"/>
        <end position="317"/>
    </location>
</feature>
<dbReference type="PANTHER" id="PTHR23519:SF1">
    <property type="entry name" value="AUTOPHAGY-RELATED PROTEIN 22"/>
    <property type="match status" value="1"/>
</dbReference>
<dbReference type="PROSITE" id="PS50850">
    <property type="entry name" value="MFS"/>
    <property type="match status" value="1"/>
</dbReference>
<evidence type="ECO:0000313" key="9">
    <source>
        <dbReference type="Proteomes" id="UP000563523"/>
    </source>
</evidence>
<dbReference type="InterPro" id="IPR024671">
    <property type="entry name" value="Atg22-like"/>
</dbReference>
<dbReference type="GO" id="GO:0005886">
    <property type="term" value="C:plasma membrane"/>
    <property type="evidence" value="ECO:0007669"/>
    <property type="project" value="UniProtKB-SubCell"/>
</dbReference>
<dbReference type="InterPro" id="IPR036259">
    <property type="entry name" value="MFS_trans_sf"/>
</dbReference>
<feature type="transmembrane region" description="Helical" evidence="6">
    <location>
        <begin position="82"/>
        <end position="102"/>
    </location>
</feature>
<feature type="transmembrane region" description="Helical" evidence="6">
    <location>
        <begin position="53"/>
        <end position="75"/>
    </location>
</feature>
<comment type="subcellular location">
    <subcellularLocation>
        <location evidence="1">Cell membrane</location>
        <topology evidence="1">Multi-pass membrane protein</topology>
    </subcellularLocation>
</comment>
<keyword evidence="3 6" id="KW-0812">Transmembrane</keyword>
<dbReference type="Proteomes" id="UP000563523">
    <property type="component" value="Unassembled WGS sequence"/>
</dbReference>
<feature type="domain" description="Major facilitator superfamily (MFS) profile" evidence="7">
    <location>
        <begin position="233"/>
        <end position="411"/>
    </location>
</feature>
<feature type="transmembrane region" description="Helical" evidence="6">
    <location>
        <begin position="357"/>
        <end position="376"/>
    </location>
</feature>
<organism evidence="8 9">
    <name type="scientific">Bombilactobacillus apium</name>
    <dbReference type="NCBI Taxonomy" id="2675299"/>
    <lineage>
        <taxon>Bacteria</taxon>
        <taxon>Bacillati</taxon>
        <taxon>Bacillota</taxon>
        <taxon>Bacilli</taxon>
        <taxon>Lactobacillales</taxon>
        <taxon>Lactobacillaceae</taxon>
        <taxon>Bombilactobacillus</taxon>
    </lineage>
</organism>
<feature type="transmembrane region" description="Helical" evidence="6">
    <location>
        <begin position="147"/>
        <end position="167"/>
    </location>
</feature>
<proteinExistence type="predicted"/>
<evidence type="ECO:0000256" key="6">
    <source>
        <dbReference type="SAM" id="Phobius"/>
    </source>
</evidence>
<evidence type="ECO:0000256" key="5">
    <source>
        <dbReference type="ARBA" id="ARBA00023136"/>
    </source>
</evidence>
<feature type="transmembrane region" description="Helical" evidence="6">
    <location>
        <begin position="264"/>
        <end position="287"/>
    </location>
</feature>
<dbReference type="Gene3D" id="1.20.1250.20">
    <property type="entry name" value="MFS general substrate transporter like domains"/>
    <property type="match status" value="2"/>
</dbReference>
<reference evidence="8 9" key="1">
    <citation type="submission" date="2020-06" db="EMBL/GenBank/DDBJ databases">
        <authorList>
            <person name="Kang J."/>
        </authorList>
    </citation>
    <scope>NUCLEOTIDE SEQUENCE [LARGE SCALE GENOMIC DNA]</scope>
    <source>
        <strain evidence="8 9">DCY120</strain>
    </source>
</reference>
<evidence type="ECO:0000259" key="7">
    <source>
        <dbReference type="PROSITE" id="PS50850"/>
    </source>
</evidence>
<feature type="transmembrane region" description="Helical" evidence="6">
    <location>
        <begin position="388"/>
        <end position="407"/>
    </location>
</feature>
<dbReference type="Pfam" id="PF11700">
    <property type="entry name" value="ATG22"/>
    <property type="match status" value="1"/>
</dbReference>
<dbReference type="GO" id="GO:0022857">
    <property type="term" value="F:transmembrane transporter activity"/>
    <property type="evidence" value="ECO:0007669"/>
    <property type="project" value="InterPro"/>
</dbReference>
<comment type="caution">
    <text evidence="8">The sequence shown here is derived from an EMBL/GenBank/DDBJ whole genome shotgun (WGS) entry which is preliminary data.</text>
</comment>
<protein>
    <submittedName>
        <fullName evidence="8">MFS transporter</fullName>
    </submittedName>
</protein>
<evidence type="ECO:0000256" key="3">
    <source>
        <dbReference type="ARBA" id="ARBA00022692"/>
    </source>
</evidence>
<dbReference type="InterPro" id="IPR050495">
    <property type="entry name" value="ATG22/LtaA_families"/>
</dbReference>
<dbReference type="EMBL" id="JABZEC010000001">
    <property type="protein sequence ID" value="NVY95599.1"/>
    <property type="molecule type" value="Genomic_DNA"/>
</dbReference>
<dbReference type="CDD" id="cd17482">
    <property type="entry name" value="MFS_YxiO_like"/>
    <property type="match status" value="1"/>
</dbReference>
<keyword evidence="4 6" id="KW-1133">Transmembrane helix</keyword>
<dbReference type="PANTHER" id="PTHR23519">
    <property type="entry name" value="AUTOPHAGY-RELATED PROTEIN 22"/>
    <property type="match status" value="1"/>
</dbReference>
<feature type="transmembrane region" description="Helical" evidence="6">
    <location>
        <begin position="221"/>
        <end position="244"/>
    </location>
</feature>
<accession>A0A850QY21</accession>
<feature type="transmembrane region" description="Helical" evidence="6">
    <location>
        <begin position="179"/>
        <end position="200"/>
    </location>
</feature>
<dbReference type="InterPro" id="IPR020846">
    <property type="entry name" value="MFS_dom"/>
</dbReference>
<sequence length="411" mass="45500">MRFNKQQWSWIFNDWANSGYGIIVTTAVLPLYFKTIAQDQGVTAVNATAYWGYANSLGTLLIAIIAPFLGAIADYPGTKKHLLNFFSLIGIGATLALSLAPAQDWWELLVVYIISIIGYSGSNLFYDSFLPDVAVNQEMDRVSAAGYGFGYLGGVLSFLIFLTALLIPGESGLNNSVTARGSFILAAIWWLIFYLPFYKWGQQKYALTAVKHPFRSSLRRVWMTVKQVGNYRTIVWFLIAYFFYIDGVDTIFTMATSIGMDLGISMTTLMLVLLAVQVVAFPFSLVYGWLAQYWSTRKAILLGIVIYLGICLYILRLRTATDFWILALLVGTSQGGIQALSRSYFAQIIPKDNGSEFFGFYNILGKFSAIMGPILVGTITQITGHSTVGAASLSVLFLIGLVIFCFLPSLK</sequence>
<evidence type="ECO:0000256" key="4">
    <source>
        <dbReference type="ARBA" id="ARBA00022989"/>
    </source>
</evidence>
<keyword evidence="9" id="KW-1185">Reference proteome</keyword>
<dbReference type="AlphaFoldDB" id="A0A850QY21"/>